<feature type="binding site" evidence="6">
    <location>
        <position position="146"/>
    </location>
    <ligand>
        <name>chlorophyll a</name>
        <dbReference type="ChEBI" id="CHEBI:58416"/>
        <label>1</label>
    </ligand>
</feature>
<evidence type="ECO:0000256" key="5">
    <source>
        <dbReference type="ARBA" id="ARBA00022991"/>
    </source>
</evidence>
<evidence type="ECO:0000313" key="10">
    <source>
        <dbReference type="Proteomes" id="UP000239649"/>
    </source>
</evidence>
<protein>
    <recommendedName>
        <fullName evidence="7">Chlorophyll a-b binding protein, chloroplastic</fullName>
    </recommendedName>
</protein>
<evidence type="ECO:0000256" key="6">
    <source>
        <dbReference type="PIRSR" id="PIRSR601344-1"/>
    </source>
</evidence>
<dbReference type="GO" id="GO:0009523">
    <property type="term" value="C:photosystem II"/>
    <property type="evidence" value="ECO:0007669"/>
    <property type="project" value="UniProtKB-KW"/>
</dbReference>
<evidence type="ECO:0000256" key="3">
    <source>
        <dbReference type="ARBA" id="ARBA00022531"/>
    </source>
</evidence>
<keyword evidence="1 6" id="KW-0148">Chlorophyll</keyword>
<dbReference type="PANTHER" id="PTHR21649">
    <property type="entry name" value="CHLOROPHYLL A/B BINDING PROTEIN"/>
    <property type="match status" value="1"/>
</dbReference>
<name>A0A2P6VJA8_9CHLO</name>
<dbReference type="InterPro" id="IPR001344">
    <property type="entry name" value="Chloro_AB-bd_pln"/>
</dbReference>
<feature type="binding site" evidence="6">
    <location>
        <position position="264"/>
    </location>
    <ligand>
        <name>chlorophyll a</name>
        <dbReference type="ChEBI" id="CHEBI:58416"/>
        <label>1</label>
    </ligand>
</feature>
<comment type="function">
    <text evidence="7">The light-harvesting complex (LHC) functions as a light receptor, it captures and delivers excitation energy to photosystems with which it is closely associated.</text>
</comment>
<feature type="region of interest" description="Disordered" evidence="8">
    <location>
        <begin position="1"/>
        <end position="53"/>
    </location>
</feature>
<dbReference type="EMBL" id="LHPF02000005">
    <property type="protein sequence ID" value="PSC74158.1"/>
    <property type="molecule type" value="Genomic_DNA"/>
</dbReference>
<organism evidence="9 10">
    <name type="scientific">Micractinium conductrix</name>
    <dbReference type="NCBI Taxonomy" id="554055"/>
    <lineage>
        <taxon>Eukaryota</taxon>
        <taxon>Viridiplantae</taxon>
        <taxon>Chlorophyta</taxon>
        <taxon>core chlorophytes</taxon>
        <taxon>Trebouxiophyceae</taxon>
        <taxon>Chlorellales</taxon>
        <taxon>Chlorellaceae</taxon>
        <taxon>Chlorella clade</taxon>
        <taxon>Micractinium</taxon>
    </lineage>
</organism>
<keyword evidence="10" id="KW-1185">Reference proteome</keyword>
<dbReference type="STRING" id="554055.A0A2P6VJA8"/>
<dbReference type="GO" id="GO:0016168">
    <property type="term" value="F:chlorophyll binding"/>
    <property type="evidence" value="ECO:0007669"/>
    <property type="project" value="UniProtKB-KW"/>
</dbReference>
<dbReference type="GO" id="GO:0009765">
    <property type="term" value="P:photosynthesis, light harvesting"/>
    <property type="evidence" value="ECO:0007669"/>
    <property type="project" value="InterPro"/>
</dbReference>
<dbReference type="SUPFAM" id="SSF103511">
    <property type="entry name" value="Chlorophyll a-b binding protein"/>
    <property type="match status" value="1"/>
</dbReference>
<feature type="binding site" description="axial binding residue" evidence="6">
    <location>
        <position position="192"/>
    </location>
    <ligand>
        <name>chlorophyll b</name>
        <dbReference type="ChEBI" id="CHEBI:61721"/>
        <label>1</label>
    </ligand>
    <ligandPart>
        <name>Mg</name>
        <dbReference type="ChEBI" id="CHEBI:25107"/>
    </ligandPart>
</feature>
<evidence type="ECO:0000256" key="8">
    <source>
        <dbReference type="SAM" id="MobiDB-lite"/>
    </source>
</evidence>
<feature type="binding site" evidence="6">
    <location>
        <position position="149"/>
    </location>
    <ligand>
        <name>chlorophyll a</name>
        <dbReference type="ChEBI" id="CHEBI:58416"/>
        <label>1</label>
    </ligand>
</feature>
<accession>A0A2P6VJA8</accession>
<keyword evidence="7" id="KW-0793">Thylakoid</keyword>
<dbReference type="InterPro" id="IPR022796">
    <property type="entry name" value="Chloroa_b-bind"/>
</dbReference>
<keyword evidence="7" id="KW-0604">Photosystem II</keyword>
<feature type="binding site" evidence="6">
    <location>
        <position position="247"/>
    </location>
    <ligand>
        <name>chlorophyll a</name>
        <dbReference type="ChEBI" id="CHEBI:58416"/>
        <label>1</label>
    </ligand>
</feature>
<dbReference type="Pfam" id="PF00504">
    <property type="entry name" value="Chloroa_b-bind"/>
    <property type="match status" value="1"/>
</dbReference>
<keyword evidence="7" id="KW-0603">Photosystem I</keyword>
<proteinExistence type="inferred from homology"/>
<feature type="binding site" description="axial binding residue" evidence="6">
    <location>
        <position position="208"/>
    </location>
    <ligand>
        <name>chlorophyll b</name>
        <dbReference type="ChEBI" id="CHEBI:61721"/>
        <label>1</label>
    </ligand>
    <ligandPart>
        <name>Mg</name>
        <dbReference type="ChEBI" id="CHEBI:25107"/>
    </ligandPart>
</feature>
<evidence type="ECO:0000256" key="2">
    <source>
        <dbReference type="ARBA" id="ARBA00022528"/>
    </source>
</evidence>
<feature type="compositionally biased region" description="Low complexity" evidence="8">
    <location>
        <begin position="17"/>
        <end position="43"/>
    </location>
</feature>
<gene>
    <name evidence="9" type="ORF">C2E20_2655</name>
</gene>
<keyword evidence="2 7" id="KW-0150">Chloroplast</keyword>
<dbReference type="AlphaFoldDB" id="A0A2P6VJA8"/>
<feature type="binding site" evidence="6">
    <location>
        <position position="89"/>
    </location>
    <ligand>
        <name>chlorophyll a</name>
        <dbReference type="ChEBI" id="CHEBI:58416"/>
        <label>1</label>
    </ligand>
</feature>
<dbReference type="Proteomes" id="UP000239649">
    <property type="component" value="Unassembled WGS sequence"/>
</dbReference>
<evidence type="ECO:0000256" key="4">
    <source>
        <dbReference type="ARBA" id="ARBA00022640"/>
    </source>
</evidence>
<feature type="binding site" description="axial binding residue" evidence="6">
    <location>
        <position position="215"/>
    </location>
    <ligand>
        <name>chlorophyll b</name>
        <dbReference type="ChEBI" id="CHEBI:61721"/>
        <label>1</label>
    </ligand>
    <ligandPart>
        <name>Mg</name>
        <dbReference type="ChEBI" id="CHEBI:25107"/>
    </ligandPart>
</feature>
<keyword evidence="5 7" id="KW-0157">Chromophore</keyword>
<comment type="subcellular location">
    <subcellularLocation>
        <location evidence="7">Plastid</location>
        <location evidence="7">Chloroplast thylakoid membrane</location>
    </subcellularLocation>
</comment>
<comment type="caution">
    <text evidence="9">The sequence shown here is derived from an EMBL/GenBank/DDBJ whole genome shotgun (WGS) entry which is preliminary data.</text>
</comment>
<evidence type="ECO:0000256" key="1">
    <source>
        <dbReference type="ARBA" id="ARBA00022494"/>
    </source>
</evidence>
<dbReference type="Gene3D" id="1.10.3460.10">
    <property type="entry name" value="Chlorophyll a/b binding protein domain"/>
    <property type="match status" value="1"/>
</dbReference>
<dbReference type="GO" id="GO:0009535">
    <property type="term" value="C:chloroplast thylakoid membrane"/>
    <property type="evidence" value="ECO:0007669"/>
    <property type="project" value="UniProtKB-SubCell"/>
</dbReference>
<reference evidence="9 10" key="1">
    <citation type="journal article" date="2018" name="Plant J.">
        <title>Genome sequences of Chlorella sorokiniana UTEX 1602 and Micractinium conductrix SAG 241.80: implications to maltose excretion by a green alga.</title>
        <authorList>
            <person name="Arriola M.B."/>
            <person name="Velmurugan N."/>
            <person name="Zhang Y."/>
            <person name="Plunkett M.H."/>
            <person name="Hondzo H."/>
            <person name="Barney B.M."/>
        </authorList>
    </citation>
    <scope>NUCLEOTIDE SEQUENCE [LARGE SCALE GENOMIC DNA]</scope>
    <source>
        <strain evidence="9 10">SAG 241.80</strain>
    </source>
</reference>
<dbReference type="GO" id="GO:0009522">
    <property type="term" value="C:photosystem I"/>
    <property type="evidence" value="ECO:0007669"/>
    <property type="project" value="UniProtKB-KW"/>
</dbReference>
<evidence type="ECO:0000313" key="9">
    <source>
        <dbReference type="EMBL" id="PSC74158.1"/>
    </source>
</evidence>
<keyword evidence="3 7" id="KW-0602">Photosynthesis</keyword>
<evidence type="ECO:0000256" key="7">
    <source>
        <dbReference type="RuleBase" id="RU363080"/>
    </source>
</evidence>
<keyword evidence="4 7" id="KW-0934">Plastid</keyword>
<sequence length="283" mass="30501">MKVQALFGNQGTKLLKGKGTTSKTAAKPAAKPAVKKAAPARKSSGTERSGGAGYRQYDGDALWLPNTTRPAWLDGSLPGDRGFDPLGLSRPTEYLQVDVDQLDQNAAVNKPGGIVGAFTPVADQVSTDSLQPYSEVFGLQRFRECELIHGRWAMLACLGALVQEATTGDSWVAAQTIVYDQPQYAGVDLPFSIYTLAILNSVLMGGVELFRNTELDPERRCYPGGAFDPLNLASDDSERTDKLREAEIKHARLAMVSFLGYTVQAWYTGEGALGSLQKFGSGF</sequence>
<feature type="binding site" description="axial binding residue" evidence="6">
    <location>
        <position position="151"/>
    </location>
    <ligand>
        <name>chlorophyll b</name>
        <dbReference type="ChEBI" id="CHEBI:61721"/>
        <label>1</label>
    </ligand>
    <ligandPart>
        <name>Mg</name>
        <dbReference type="ChEBI" id="CHEBI:25107"/>
    </ligandPart>
</feature>
<comment type="similarity">
    <text evidence="7">Belongs to the light-harvesting chlorophyll a/b-binding (LHC) protein family.</text>
</comment>
<feature type="binding site" evidence="6">
    <location>
        <position position="252"/>
    </location>
    <ligand>
        <name>chlorophyll a</name>
        <dbReference type="ChEBI" id="CHEBI:58416"/>
        <label>1</label>
    </ligand>
</feature>
<dbReference type="OrthoDB" id="423598at2759"/>